<dbReference type="SUPFAM" id="SSF51735">
    <property type="entry name" value="NAD(P)-binding Rossmann-fold domains"/>
    <property type="match status" value="1"/>
</dbReference>
<evidence type="ECO:0000256" key="2">
    <source>
        <dbReference type="ARBA" id="ARBA00008072"/>
    </source>
</evidence>
<proteinExistence type="inferred from homology"/>
<dbReference type="GO" id="GO:0003939">
    <property type="term" value="F:L-iditol 2-dehydrogenase (NAD+) activity"/>
    <property type="evidence" value="ECO:0007669"/>
    <property type="project" value="TreeGrafter"/>
</dbReference>
<organism evidence="16 17">
    <name type="scientific">Aspergillus turcosus</name>
    <dbReference type="NCBI Taxonomy" id="1245748"/>
    <lineage>
        <taxon>Eukaryota</taxon>
        <taxon>Fungi</taxon>
        <taxon>Dikarya</taxon>
        <taxon>Ascomycota</taxon>
        <taxon>Pezizomycotina</taxon>
        <taxon>Eurotiomycetes</taxon>
        <taxon>Eurotiomycetidae</taxon>
        <taxon>Eurotiales</taxon>
        <taxon>Aspergillaceae</taxon>
        <taxon>Aspergillus</taxon>
        <taxon>Aspergillus subgen. Fumigati</taxon>
    </lineage>
</organism>
<feature type="region of interest" description="Disordered" evidence="13">
    <location>
        <begin position="1"/>
        <end position="35"/>
    </location>
</feature>
<dbReference type="PROSITE" id="PS00059">
    <property type="entry name" value="ADH_ZINC"/>
    <property type="match status" value="1"/>
</dbReference>
<dbReference type="Gene3D" id="3.90.180.10">
    <property type="entry name" value="Medium-chain alcohol dehydrogenases, catalytic domain"/>
    <property type="match status" value="1"/>
</dbReference>
<dbReference type="SUPFAM" id="SSF50129">
    <property type="entry name" value="GroES-like"/>
    <property type="match status" value="1"/>
</dbReference>
<comment type="caution">
    <text evidence="16">The sequence shown here is derived from an EMBL/GenBank/DDBJ whole genome shotgun (WGS) entry which is preliminary data.</text>
</comment>
<reference evidence="16 17" key="1">
    <citation type="submission" date="2018-08" db="EMBL/GenBank/DDBJ databases">
        <title>Draft genome sequences of two Aspergillus turcosus clinical strains isolated from bronchoalveolar lavage fluid: one azole-susceptible and the other azole-resistant.</title>
        <authorList>
            <person name="Parent-Michaud M."/>
            <person name="Dufresne P.J."/>
            <person name="Fournier E."/>
            <person name="Martineau C."/>
            <person name="Moreira S."/>
            <person name="Perkins V."/>
            <person name="De Repentigny L."/>
            <person name="Dufresne S.F."/>
        </authorList>
    </citation>
    <scope>NUCLEOTIDE SEQUENCE [LARGE SCALE GENOMIC DNA]</scope>
    <source>
        <strain evidence="16">HMR AF 1038</strain>
    </source>
</reference>
<dbReference type="GO" id="GO:0042732">
    <property type="term" value="P:D-xylose metabolic process"/>
    <property type="evidence" value="ECO:0007669"/>
    <property type="project" value="UniProtKB-KW"/>
</dbReference>
<keyword evidence="7" id="KW-0520">NAD</keyword>
<evidence type="ECO:0000256" key="9">
    <source>
        <dbReference type="ARBA" id="ARBA00025713"/>
    </source>
</evidence>
<name>A0A421D424_9EURO</name>
<evidence type="ECO:0000256" key="7">
    <source>
        <dbReference type="ARBA" id="ARBA00023027"/>
    </source>
</evidence>
<dbReference type="OrthoDB" id="2148442at2759"/>
<feature type="domain" description="Alcohol dehydrogenase-like N-terminal" evidence="15">
    <location>
        <begin position="57"/>
        <end position="167"/>
    </location>
</feature>
<dbReference type="InterPro" id="IPR045306">
    <property type="entry name" value="SDH-like"/>
</dbReference>
<sequence>MAPSLLTESTADQLAASTKTSSNEPQIIQTPFPNPSLQVTADHQLKLVEAPVYAPRRGEVLLQIKATGICGSDIHFWKAGRIGSLVVEGDCIIGHEAAGIVLKCGEDVTNLRPGDRVAVEPGVPCEQCFLCNDGRYNLCEDVQFVGVYPYAGTLQRYKVHPAKWLHKYLIASFLSLSQLRLTYGRIPDTFSYAEGALLEPLSVVMRGIQVARLNLGRGVVVCGAGPIGLIALAAARASGAHPIVITDVEPTRLAFAKEFVPSCMTYQVDPGKDAQGNAKAIRALFGESEYVAPETVLECTGVESSVCTAAYTARRGGVVVVIGVGKAIMNNLPFMHISLAEIDLRFINRYRDTWPSAIACLSGGILDLKKLVSHVFPLERAKDALQVCADPRNGSIKVTVVDEVDASL</sequence>
<dbReference type="CDD" id="cd05285">
    <property type="entry name" value="sorbitol_DH"/>
    <property type="match status" value="1"/>
</dbReference>
<comment type="similarity">
    <text evidence="2 12">Belongs to the zinc-containing alcohol dehydrogenase family.</text>
</comment>
<dbReference type="Pfam" id="PF08240">
    <property type="entry name" value="ADH_N"/>
    <property type="match status" value="1"/>
</dbReference>
<evidence type="ECO:0000313" key="16">
    <source>
        <dbReference type="EMBL" id="RLL96862.1"/>
    </source>
</evidence>
<evidence type="ECO:0000256" key="6">
    <source>
        <dbReference type="ARBA" id="ARBA00023002"/>
    </source>
</evidence>
<dbReference type="InterPro" id="IPR036291">
    <property type="entry name" value="NAD(P)-bd_dom_sf"/>
</dbReference>
<dbReference type="EMBL" id="NIDN02000096">
    <property type="protein sequence ID" value="RLL96862.1"/>
    <property type="molecule type" value="Genomic_DNA"/>
</dbReference>
<dbReference type="PANTHER" id="PTHR43161">
    <property type="entry name" value="SORBITOL DEHYDROGENASE"/>
    <property type="match status" value="1"/>
</dbReference>
<keyword evidence="6" id="KW-0560">Oxidoreductase</keyword>
<dbReference type="GO" id="GO:0008270">
    <property type="term" value="F:zinc ion binding"/>
    <property type="evidence" value="ECO:0007669"/>
    <property type="project" value="InterPro"/>
</dbReference>
<dbReference type="Proteomes" id="UP000215289">
    <property type="component" value="Unassembled WGS sequence"/>
</dbReference>
<dbReference type="AlphaFoldDB" id="A0A421D424"/>
<feature type="domain" description="Alcohol dehydrogenase-like C-terminal" evidence="14">
    <location>
        <begin position="226"/>
        <end position="361"/>
    </location>
</feature>
<keyword evidence="5 12" id="KW-0862">Zinc</keyword>
<evidence type="ECO:0000256" key="3">
    <source>
        <dbReference type="ARBA" id="ARBA00022629"/>
    </source>
</evidence>
<comment type="function">
    <text evidence="8">Xylitol dehydrogenase which catalyzes the conversion of xylitol to D-xylulose. Xylose is a major component of hemicelluloses such as xylan. Most fungi utilize D-xylose via three enzymatic reactions, xylose reductase (XR), xylitol dehydrogenase (XDH), and xylulokinase, to form xylulose 5-phosphate, which enters pentose phosphate pathway.</text>
</comment>
<accession>A0A421D424</accession>
<evidence type="ECO:0000256" key="13">
    <source>
        <dbReference type="SAM" id="MobiDB-lite"/>
    </source>
</evidence>
<dbReference type="FunFam" id="3.40.50.720:FF:000068">
    <property type="entry name" value="Sorbitol dehydrogenase"/>
    <property type="match status" value="1"/>
</dbReference>
<comment type="cofactor">
    <cofactor evidence="1 12">
        <name>Zn(2+)</name>
        <dbReference type="ChEBI" id="CHEBI:29105"/>
    </cofactor>
</comment>
<evidence type="ECO:0000256" key="12">
    <source>
        <dbReference type="RuleBase" id="RU361277"/>
    </source>
</evidence>
<keyword evidence="3" id="KW-0859">Xylose metabolism</keyword>
<keyword evidence="17" id="KW-1185">Reference proteome</keyword>
<dbReference type="STRING" id="1245748.A0A421D424"/>
<evidence type="ECO:0000256" key="8">
    <source>
        <dbReference type="ARBA" id="ARBA00024843"/>
    </source>
</evidence>
<dbReference type="Pfam" id="PF00107">
    <property type="entry name" value="ADH_zinc_N"/>
    <property type="match status" value="1"/>
</dbReference>
<dbReference type="InterPro" id="IPR002328">
    <property type="entry name" value="ADH_Zn_CS"/>
</dbReference>
<keyword evidence="4 12" id="KW-0479">Metal-binding</keyword>
<protein>
    <recommendedName>
        <fullName evidence="11">Probable D-xylulose reductase A</fullName>
    </recommendedName>
    <alternativeName>
        <fullName evidence="10">Xylitol dehydrogenase A</fullName>
    </alternativeName>
</protein>
<evidence type="ECO:0000256" key="5">
    <source>
        <dbReference type="ARBA" id="ARBA00022833"/>
    </source>
</evidence>
<dbReference type="GO" id="GO:0006062">
    <property type="term" value="P:sorbitol catabolic process"/>
    <property type="evidence" value="ECO:0007669"/>
    <property type="project" value="TreeGrafter"/>
</dbReference>
<dbReference type="InterPro" id="IPR013154">
    <property type="entry name" value="ADH-like_N"/>
</dbReference>
<dbReference type="PANTHER" id="PTHR43161:SF4">
    <property type="entry name" value="D-XYLULOSE REDUCTASE"/>
    <property type="match status" value="1"/>
</dbReference>
<dbReference type="Gene3D" id="3.40.50.720">
    <property type="entry name" value="NAD(P)-binding Rossmann-like Domain"/>
    <property type="match status" value="1"/>
</dbReference>
<evidence type="ECO:0000256" key="10">
    <source>
        <dbReference type="ARBA" id="ARBA00030139"/>
    </source>
</evidence>
<evidence type="ECO:0000259" key="14">
    <source>
        <dbReference type="Pfam" id="PF00107"/>
    </source>
</evidence>
<evidence type="ECO:0000256" key="11">
    <source>
        <dbReference type="ARBA" id="ARBA00069629"/>
    </source>
</evidence>
<comment type="pathway">
    <text evidence="9">Carbohydrate degradation; L-arabinose degradation via L-arabinitol; D-xylulose 5-phosphate from L-arabinose (fungal route): step 4/5.</text>
</comment>
<evidence type="ECO:0000256" key="1">
    <source>
        <dbReference type="ARBA" id="ARBA00001947"/>
    </source>
</evidence>
<evidence type="ECO:0000256" key="4">
    <source>
        <dbReference type="ARBA" id="ARBA00022723"/>
    </source>
</evidence>
<dbReference type="InterPro" id="IPR013149">
    <property type="entry name" value="ADH-like_C"/>
</dbReference>
<dbReference type="InterPro" id="IPR011032">
    <property type="entry name" value="GroES-like_sf"/>
</dbReference>
<gene>
    <name evidence="16" type="ORF">CFD26_103895</name>
</gene>
<evidence type="ECO:0000313" key="17">
    <source>
        <dbReference type="Proteomes" id="UP000215289"/>
    </source>
</evidence>
<evidence type="ECO:0000259" key="15">
    <source>
        <dbReference type="Pfam" id="PF08240"/>
    </source>
</evidence>
<keyword evidence="3" id="KW-0119">Carbohydrate metabolism</keyword>